<accession>A0A2K1L0E5</accession>
<keyword evidence="4" id="KW-1185">Reference proteome</keyword>
<proteinExistence type="predicted"/>
<sequence>MAKAEWQRHWHHLRGEVGDEKQRLRSRLPSFKSREEMEQTKRTSRRMDG</sequence>
<dbReference type="Proteomes" id="UP000006727">
    <property type="component" value="Chromosome 2"/>
</dbReference>
<organism evidence="2">
    <name type="scientific">Physcomitrium patens</name>
    <name type="common">Spreading-leaved earth moss</name>
    <name type="synonym">Physcomitrella patens</name>
    <dbReference type="NCBI Taxonomy" id="3218"/>
    <lineage>
        <taxon>Eukaryota</taxon>
        <taxon>Viridiplantae</taxon>
        <taxon>Streptophyta</taxon>
        <taxon>Embryophyta</taxon>
        <taxon>Bryophyta</taxon>
        <taxon>Bryophytina</taxon>
        <taxon>Bryopsida</taxon>
        <taxon>Funariidae</taxon>
        <taxon>Funariales</taxon>
        <taxon>Funariaceae</taxon>
        <taxon>Physcomitrium</taxon>
    </lineage>
</organism>
<protein>
    <submittedName>
        <fullName evidence="2 3">Uncharacterized protein</fullName>
    </submittedName>
</protein>
<dbReference type="Gramene" id="Pp3c2_5980V3.2">
    <property type="protein sequence ID" value="PAC:32937371.CDS.1"/>
    <property type="gene ID" value="Pp3c2_5980"/>
</dbReference>
<evidence type="ECO:0000256" key="1">
    <source>
        <dbReference type="SAM" id="MobiDB-lite"/>
    </source>
</evidence>
<dbReference type="InParanoid" id="A0A2K1L0E5"/>
<dbReference type="EnsemblPlants" id="Pp3c2_5980V3.2">
    <property type="protein sequence ID" value="PAC:32937371.CDS.1"/>
    <property type="gene ID" value="Pp3c2_5980"/>
</dbReference>
<evidence type="ECO:0000313" key="3">
    <source>
        <dbReference type="EnsemblPlants" id="PAC:32937370.CDS.1"/>
    </source>
</evidence>
<feature type="compositionally biased region" description="Basic and acidic residues" evidence="1">
    <location>
        <begin position="32"/>
        <end position="49"/>
    </location>
</feature>
<gene>
    <name evidence="2" type="ORF">PHYPA_002289</name>
</gene>
<dbReference type="EMBL" id="ABEU02000002">
    <property type="protein sequence ID" value="PNR59498.1"/>
    <property type="molecule type" value="Genomic_DNA"/>
</dbReference>
<dbReference type="AlphaFoldDB" id="A0A2K1L0E5"/>
<reference evidence="2 4" key="2">
    <citation type="journal article" date="2018" name="Plant J.">
        <title>The Physcomitrella patens chromosome-scale assembly reveals moss genome structure and evolution.</title>
        <authorList>
            <person name="Lang D."/>
            <person name="Ullrich K.K."/>
            <person name="Murat F."/>
            <person name="Fuchs J."/>
            <person name="Jenkins J."/>
            <person name="Haas F.B."/>
            <person name="Piednoel M."/>
            <person name="Gundlach H."/>
            <person name="Van Bel M."/>
            <person name="Meyberg R."/>
            <person name="Vives C."/>
            <person name="Morata J."/>
            <person name="Symeonidi A."/>
            <person name="Hiss M."/>
            <person name="Muchero W."/>
            <person name="Kamisugi Y."/>
            <person name="Saleh O."/>
            <person name="Blanc G."/>
            <person name="Decker E.L."/>
            <person name="van Gessel N."/>
            <person name="Grimwood J."/>
            <person name="Hayes R.D."/>
            <person name="Graham S.W."/>
            <person name="Gunter L.E."/>
            <person name="McDaniel S.F."/>
            <person name="Hoernstein S.N.W."/>
            <person name="Larsson A."/>
            <person name="Li F.W."/>
            <person name="Perroud P.F."/>
            <person name="Phillips J."/>
            <person name="Ranjan P."/>
            <person name="Rokshar D.S."/>
            <person name="Rothfels C.J."/>
            <person name="Schneider L."/>
            <person name="Shu S."/>
            <person name="Stevenson D.W."/>
            <person name="Thummler F."/>
            <person name="Tillich M."/>
            <person name="Villarreal Aguilar J.C."/>
            <person name="Widiez T."/>
            <person name="Wong G.K."/>
            <person name="Wymore A."/>
            <person name="Zhang Y."/>
            <person name="Zimmer A.D."/>
            <person name="Quatrano R.S."/>
            <person name="Mayer K.F.X."/>
            <person name="Goodstein D."/>
            <person name="Casacuberta J.M."/>
            <person name="Vandepoele K."/>
            <person name="Reski R."/>
            <person name="Cuming A.C."/>
            <person name="Tuskan G.A."/>
            <person name="Maumus F."/>
            <person name="Salse J."/>
            <person name="Schmutz J."/>
            <person name="Rensing S.A."/>
        </authorList>
    </citation>
    <scope>NUCLEOTIDE SEQUENCE [LARGE SCALE GENOMIC DNA]</scope>
    <source>
        <strain evidence="3 4">cv. Gransden 2004</strain>
    </source>
</reference>
<dbReference type="Gramene" id="Pp3c2_5980V3.1">
    <property type="protein sequence ID" value="PAC:32937370.CDS.1"/>
    <property type="gene ID" value="Pp3c2_5980"/>
</dbReference>
<name>A0A2K1L0E5_PHYPA</name>
<evidence type="ECO:0000313" key="2">
    <source>
        <dbReference type="EMBL" id="PNR59498.1"/>
    </source>
</evidence>
<dbReference type="EnsemblPlants" id="Pp3c2_5980V3.1">
    <property type="protein sequence ID" value="PAC:32937370.CDS.1"/>
    <property type="gene ID" value="Pp3c2_5980"/>
</dbReference>
<feature type="region of interest" description="Disordered" evidence="1">
    <location>
        <begin position="16"/>
        <end position="49"/>
    </location>
</feature>
<reference evidence="3" key="3">
    <citation type="submission" date="2020-12" db="UniProtKB">
        <authorList>
            <consortium name="EnsemblPlants"/>
        </authorList>
    </citation>
    <scope>IDENTIFICATION</scope>
</reference>
<evidence type="ECO:0000313" key="4">
    <source>
        <dbReference type="Proteomes" id="UP000006727"/>
    </source>
</evidence>
<reference evidence="2 4" key="1">
    <citation type="journal article" date="2008" name="Science">
        <title>The Physcomitrella genome reveals evolutionary insights into the conquest of land by plants.</title>
        <authorList>
            <person name="Rensing S."/>
            <person name="Lang D."/>
            <person name="Zimmer A."/>
            <person name="Terry A."/>
            <person name="Salamov A."/>
            <person name="Shapiro H."/>
            <person name="Nishiyama T."/>
            <person name="Perroud P.-F."/>
            <person name="Lindquist E."/>
            <person name="Kamisugi Y."/>
            <person name="Tanahashi T."/>
            <person name="Sakakibara K."/>
            <person name="Fujita T."/>
            <person name="Oishi K."/>
            <person name="Shin-I T."/>
            <person name="Kuroki Y."/>
            <person name="Toyoda A."/>
            <person name="Suzuki Y."/>
            <person name="Hashimoto A."/>
            <person name="Yamaguchi K."/>
            <person name="Sugano A."/>
            <person name="Kohara Y."/>
            <person name="Fujiyama A."/>
            <person name="Anterola A."/>
            <person name="Aoki S."/>
            <person name="Ashton N."/>
            <person name="Barbazuk W.B."/>
            <person name="Barker E."/>
            <person name="Bennetzen J."/>
            <person name="Bezanilla M."/>
            <person name="Blankenship R."/>
            <person name="Cho S.H."/>
            <person name="Dutcher S."/>
            <person name="Estelle M."/>
            <person name="Fawcett J.A."/>
            <person name="Gundlach H."/>
            <person name="Hanada K."/>
            <person name="Heyl A."/>
            <person name="Hicks K.A."/>
            <person name="Hugh J."/>
            <person name="Lohr M."/>
            <person name="Mayer K."/>
            <person name="Melkozernov A."/>
            <person name="Murata T."/>
            <person name="Nelson D."/>
            <person name="Pils B."/>
            <person name="Prigge M."/>
            <person name="Reiss B."/>
            <person name="Renner T."/>
            <person name="Rombauts S."/>
            <person name="Rushton P."/>
            <person name="Sanderfoot A."/>
            <person name="Schween G."/>
            <person name="Shiu S.-H."/>
            <person name="Stueber K."/>
            <person name="Theodoulou F.L."/>
            <person name="Tu H."/>
            <person name="Van de Peer Y."/>
            <person name="Verrier P.J."/>
            <person name="Waters E."/>
            <person name="Wood A."/>
            <person name="Yang L."/>
            <person name="Cove D."/>
            <person name="Cuming A."/>
            <person name="Hasebe M."/>
            <person name="Lucas S."/>
            <person name="Mishler D.B."/>
            <person name="Reski R."/>
            <person name="Grigoriev I."/>
            <person name="Quatrano R.S."/>
            <person name="Boore J.L."/>
        </authorList>
    </citation>
    <scope>NUCLEOTIDE SEQUENCE [LARGE SCALE GENOMIC DNA]</scope>
    <source>
        <strain evidence="3 4">cv. Gransden 2004</strain>
    </source>
</reference>
<dbReference type="PaxDb" id="3218-PP1S7_382V6.1"/>